<evidence type="ECO:0000313" key="1">
    <source>
        <dbReference type="EMBL" id="GAF70618.1"/>
    </source>
</evidence>
<name>X0RPA6_9ZZZZ</name>
<comment type="caution">
    <text evidence="1">The sequence shown here is derived from an EMBL/GenBank/DDBJ whole genome shotgun (WGS) entry which is preliminary data.</text>
</comment>
<feature type="non-terminal residue" evidence="1">
    <location>
        <position position="1"/>
    </location>
</feature>
<dbReference type="AlphaFoldDB" id="X0RPA6"/>
<protein>
    <submittedName>
        <fullName evidence="1">Uncharacterized protein</fullName>
    </submittedName>
</protein>
<dbReference type="EMBL" id="BARS01006579">
    <property type="protein sequence ID" value="GAF70618.1"/>
    <property type="molecule type" value="Genomic_DNA"/>
</dbReference>
<sequence length="413" mass="45476">APVTNPLYGFHEADGVTGEAQYKPASYLDDTHSIKWNMQRLSETVRALDSKIGSHPNGILSSTFQAISPKAIAEKTSDHSIENKYNNFSTDDFVIKSGNVGWFQPNVGDIDQTRTDDYGSYGTTTLGDSHHTALIMLDRTLDYIYTDRLGLTGNSYSASLSRNDIYDLNKTGFVADQELWLNTSLSGGDTNRRTFKDVTSLGLSNKLHRDNGYVTTWLHFGTDTSYERKYSPELSEASWTGLFSASGDANYYTPVHIGSEGVIVQTTQGGQQWGLFAGMDQTAYYSYGIMYETYGDRYQRSSILGGKALNLSSRQHTDVLLSVSGSPSLVIGDIGKEIEINYKNAGPANTISGTITSVVNNNNAYARLYNRMPIFDTHDGPAAVNDYRFIPEFYTGFIASDYSSITIDGGTYA</sequence>
<proteinExistence type="predicted"/>
<accession>X0RPA6</accession>
<feature type="non-terminal residue" evidence="1">
    <location>
        <position position="413"/>
    </location>
</feature>
<organism evidence="1">
    <name type="scientific">marine sediment metagenome</name>
    <dbReference type="NCBI Taxonomy" id="412755"/>
    <lineage>
        <taxon>unclassified sequences</taxon>
        <taxon>metagenomes</taxon>
        <taxon>ecological metagenomes</taxon>
    </lineage>
</organism>
<gene>
    <name evidence="1" type="ORF">S01H1_12792</name>
</gene>
<reference evidence="1" key="1">
    <citation type="journal article" date="2014" name="Front. Microbiol.">
        <title>High frequency of phylogenetically diverse reductive dehalogenase-homologous genes in deep subseafloor sedimentary metagenomes.</title>
        <authorList>
            <person name="Kawai M."/>
            <person name="Futagami T."/>
            <person name="Toyoda A."/>
            <person name="Takaki Y."/>
            <person name="Nishi S."/>
            <person name="Hori S."/>
            <person name="Arai W."/>
            <person name="Tsubouchi T."/>
            <person name="Morono Y."/>
            <person name="Uchiyama I."/>
            <person name="Ito T."/>
            <person name="Fujiyama A."/>
            <person name="Inagaki F."/>
            <person name="Takami H."/>
        </authorList>
    </citation>
    <scope>NUCLEOTIDE SEQUENCE</scope>
    <source>
        <strain evidence="1">Expedition CK06-06</strain>
    </source>
</reference>